<gene>
    <name evidence="2" type="ORF">IAB19_00070</name>
</gene>
<dbReference type="EMBL" id="JADINH010000003">
    <property type="protein sequence ID" value="MBO8414765.1"/>
    <property type="molecule type" value="Genomic_DNA"/>
</dbReference>
<feature type="non-terminal residue" evidence="2">
    <location>
        <position position="55"/>
    </location>
</feature>
<accession>A0A9D9DA43</accession>
<sequence>MPDNFNSPSGQLPKGLRSRSPRADFNPQFSRQEPTFAAGEKEVQLQETAGEPVLT</sequence>
<protein>
    <submittedName>
        <fullName evidence="2">Uncharacterized protein</fullName>
    </submittedName>
</protein>
<evidence type="ECO:0000313" key="2">
    <source>
        <dbReference type="EMBL" id="MBO8414765.1"/>
    </source>
</evidence>
<reference evidence="2" key="1">
    <citation type="submission" date="2020-10" db="EMBL/GenBank/DDBJ databases">
        <authorList>
            <person name="Gilroy R."/>
        </authorList>
    </citation>
    <scope>NUCLEOTIDE SEQUENCE</scope>
    <source>
        <strain evidence="2">17213</strain>
    </source>
</reference>
<dbReference type="AlphaFoldDB" id="A0A9D9DA43"/>
<evidence type="ECO:0000256" key="1">
    <source>
        <dbReference type="SAM" id="MobiDB-lite"/>
    </source>
</evidence>
<evidence type="ECO:0000313" key="3">
    <source>
        <dbReference type="Proteomes" id="UP000823631"/>
    </source>
</evidence>
<reference evidence="2" key="2">
    <citation type="journal article" date="2021" name="PeerJ">
        <title>Extensive microbial diversity within the chicken gut microbiome revealed by metagenomics and culture.</title>
        <authorList>
            <person name="Gilroy R."/>
            <person name="Ravi A."/>
            <person name="Getino M."/>
            <person name="Pursley I."/>
            <person name="Horton D.L."/>
            <person name="Alikhan N.F."/>
            <person name="Baker D."/>
            <person name="Gharbi K."/>
            <person name="Hall N."/>
            <person name="Watson M."/>
            <person name="Adriaenssens E.M."/>
            <person name="Foster-Nyarko E."/>
            <person name="Jarju S."/>
            <person name="Secka A."/>
            <person name="Antonio M."/>
            <person name="Oren A."/>
            <person name="Chaudhuri R.R."/>
            <person name="La Ragione R."/>
            <person name="Hildebrand F."/>
            <person name="Pallen M.J."/>
        </authorList>
    </citation>
    <scope>NUCLEOTIDE SEQUENCE</scope>
    <source>
        <strain evidence="2">17213</strain>
    </source>
</reference>
<organism evidence="2 3">
    <name type="scientific">Candidatus Avisuccinivibrio stercorigallinarum</name>
    <dbReference type="NCBI Taxonomy" id="2840704"/>
    <lineage>
        <taxon>Bacteria</taxon>
        <taxon>Pseudomonadati</taxon>
        <taxon>Pseudomonadota</taxon>
        <taxon>Gammaproteobacteria</taxon>
        <taxon>Aeromonadales</taxon>
        <taxon>Succinivibrionaceae</taxon>
        <taxon>Succinivibrionaceae incertae sedis</taxon>
        <taxon>Candidatus Avisuccinivibrio</taxon>
    </lineage>
</organism>
<dbReference type="Proteomes" id="UP000823631">
    <property type="component" value="Unassembled WGS sequence"/>
</dbReference>
<proteinExistence type="predicted"/>
<feature type="compositionally biased region" description="Polar residues" evidence="1">
    <location>
        <begin position="1"/>
        <end position="10"/>
    </location>
</feature>
<name>A0A9D9DA43_9GAMM</name>
<comment type="caution">
    <text evidence="2">The sequence shown here is derived from an EMBL/GenBank/DDBJ whole genome shotgun (WGS) entry which is preliminary data.</text>
</comment>
<feature type="region of interest" description="Disordered" evidence="1">
    <location>
        <begin position="1"/>
        <end position="55"/>
    </location>
</feature>